<dbReference type="Gene3D" id="1.10.287.130">
    <property type="match status" value="1"/>
</dbReference>
<evidence type="ECO:0000256" key="11">
    <source>
        <dbReference type="ARBA" id="ARBA00022840"/>
    </source>
</evidence>
<dbReference type="SUPFAM" id="SSF47384">
    <property type="entry name" value="Homodimeric domain of signal transducing histidine kinase"/>
    <property type="match status" value="1"/>
</dbReference>
<dbReference type="EC" id="2.7.13.3" evidence="3"/>
<keyword evidence="6" id="KW-0597">Phosphoprotein</keyword>
<comment type="catalytic activity">
    <reaction evidence="1">
        <text>ATP + protein L-histidine = ADP + protein N-phospho-L-histidine.</text>
        <dbReference type="EC" id="2.7.13.3"/>
    </reaction>
</comment>
<evidence type="ECO:0000259" key="17">
    <source>
        <dbReference type="PROSITE" id="PS50885"/>
    </source>
</evidence>
<dbReference type="InterPro" id="IPR005467">
    <property type="entry name" value="His_kinase_dom"/>
</dbReference>
<dbReference type="CDD" id="cd00082">
    <property type="entry name" value="HisKA"/>
    <property type="match status" value="1"/>
</dbReference>
<reference evidence="18 19" key="1">
    <citation type="submission" date="2018-12" db="EMBL/GenBank/DDBJ databases">
        <authorList>
            <person name="Yang Y."/>
        </authorList>
    </citation>
    <scope>NUCLEOTIDE SEQUENCE [LARGE SCALE GENOMIC DNA]</scope>
    <source>
        <strain evidence="18 19">L-25-5w-1</strain>
    </source>
</reference>
<evidence type="ECO:0000256" key="13">
    <source>
        <dbReference type="ARBA" id="ARBA00023012"/>
    </source>
</evidence>
<sequence length="503" mass="54447">MAFDPPVMEDLRRRLRSARLRHRILLAFALLLLLTHGAALLINRLLDDRAQDLLTAHRLGPAMAAAVEAADRALSDGVPAGPDLAIHQTAKFDSADLLVQWRPPGSPPLPTGWALTPVPQAPRPLLVAAERAMPPPHPVPSTTLALALSALSEQLAAQLRDARVYAPLGGGDGGAVADAGWLEFSSHRHWRARTTPFGLLMGGVTAVGLAVALLLWLTGRLVHPLEALAAQATRPDDRLHPRPLPEDGPEEVAAIARAFNRTRGVLRDMMEGRTHLLAAISHDLRTPATRLRLRAEYVEDETLRAKMMADIDEMAAMVTATLEFLSDDVLREDVEVVAFASLLQSLCDDYADTGSPVSYQEPPPLQFTAVRTIFGGGGPTPDRFDQPRPLRLSGRPSSLRRAFANLIDNALKYGGRAYVSVDADSAEIIVDVCDDGPGIPESELQNVFKPFVRLEGSRNRKTGGSGLGLSIVKSIIEAHQGRIELSNRPDGGLRVRVTLPRML</sequence>
<feature type="transmembrane region" description="Helical" evidence="15">
    <location>
        <begin position="197"/>
        <end position="217"/>
    </location>
</feature>
<dbReference type="AlphaFoldDB" id="A0A3S0HU11"/>
<dbReference type="GO" id="GO:0005886">
    <property type="term" value="C:plasma membrane"/>
    <property type="evidence" value="ECO:0007669"/>
    <property type="project" value="UniProtKB-SubCell"/>
</dbReference>
<protein>
    <recommendedName>
        <fullName evidence="3">histidine kinase</fullName>
        <ecNumber evidence="3">2.7.13.3</ecNumber>
    </recommendedName>
</protein>
<dbReference type="SUPFAM" id="SSF55874">
    <property type="entry name" value="ATPase domain of HSP90 chaperone/DNA topoisomerase II/histidine kinase"/>
    <property type="match status" value="1"/>
</dbReference>
<keyword evidence="10" id="KW-0418">Kinase</keyword>
<dbReference type="InterPro" id="IPR004358">
    <property type="entry name" value="Sig_transdc_His_kin-like_C"/>
</dbReference>
<dbReference type="PRINTS" id="PR00344">
    <property type="entry name" value="BCTRLSENSOR"/>
</dbReference>
<dbReference type="OrthoDB" id="9804645at2"/>
<keyword evidence="12 15" id="KW-1133">Transmembrane helix</keyword>
<accession>A0A3S0HU11</accession>
<dbReference type="Proteomes" id="UP000277007">
    <property type="component" value="Unassembled WGS sequence"/>
</dbReference>
<keyword evidence="11" id="KW-0067">ATP-binding</keyword>
<dbReference type="GO" id="GO:0000155">
    <property type="term" value="F:phosphorelay sensor kinase activity"/>
    <property type="evidence" value="ECO:0007669"/>
    <property type="project" value="InterPro"/>
</dbReference>
<dbReference type="PANTHER" id="PTHR44936:SF5">
    <property type="entry name" value="SENSOR HISTIDINE KINASE ENVZ"/>
    <property type="match status" value="1"/>
</dbReference>
<keyword evidence="14 15" id="KW-0472">Membrane</keyword>
<name>A0A3S0HU11_9PROT</name>
<evidence type="ECO:0000256" key="1">
    <source>
        <dbReference type="ARBA" id="ARBA00000085"/>
    </source>
</evidence>
<evidence type="ECO:0000256" key="12">
    <source>
        <dbReference type="ARBA" id="ARBA00022989"/>
    </source>
</evidence>
<evidence type="ECO:0000256" key="15">
    <source>
        <dbReference type="SAM" id="Phobius"/>
    </source>
</evidence>
<evidence type="ECO:0000256" key="10">
    <source>
        <dbReference type="ARBA" id="ARBA00022777"/>
    </source>
</evidence>
<dbReference type="Pfam" id="PF00672">
    <property type="entry name" value="HAMP"/>
    <property type="match status" value="1"/>
</dbReference>
<evidence type="ECO:0000256" key="6">
    <source>
        <dbReference type="ARBA" id="ARBA00022553"/>
    </source>
</evidence>
<comment type="caution">
    <text evidence="18">The sequence shown here is derived from an EMBL/GenBank/DDBJ whole genome shotgun (WGS) entry which is preliminary data.</text>
</comment>
<organism evidence="18 19">
    <name type="scientific">Azospirillum griseum</name>
    <dbReference type="NCBI Taxonomy" id="2496639"/>
    <lineage>
        <taxon>Bacteria</taxon>
        <taxon>Pseudomonadati</taxon>
        <taxon>Pseudomonadota</taxon>
        <taxon>Alphaproteobacteria</taxon>
        <taxon>Rhodospirillales</taxon>
        <taxon>Azospirillaceae</taxon>
        <taxon>Azospirillum</taxon>
    </lineage>
</organism>
<dbReference type="PANTHER" id="PTHR44936">
    <property type="entry name" value="SENSOR PROTEIN CREC"/>
    <property type="match status" value="1"/>
</dbReference>
<dbReference type="Pfam" id="PF02518">
    <property type="entry name" value="HATPase_c"/>
    <property type="match status" value="1"/>
</dbReference>
<dbReference type="CDD" id="cd00075">
    <property type="entry name" value="HATPase"/>
    <property type="match status" value="1"/>
</dbReference>
<dbReference type="EMBL" id="RXMA01000035">
    <property type="protein sequence ID" value="RTR15071.1"/>
    <property type="molecule type" value="Genomic_DNA"/>
</dbReference>
<keyword evidence="5" id="KW-0997">Cell inner membrane</keyword>
<evidence type="ECO:0000313" key="18">
    <source>
        <dbReference type="EMBL" id="RTR15071.1"/>
    </source>
</evidence>
<dbReference type="PROSITE" id="PS50109">
    <property type="entry name" value="HIS_KIN"/>
    <property type="match status" value="1"/>
</dbReference>
<dbReference type="InterPro" id="IPR036890">
    <property type="entry name" value="HATPase_C_sf"/>
</dbReference>
<dbReference type="Gene3D" id="3.30.565.10">
    <property type="entry name" value="Histidine kinase-like ATPase, C-terminal domain"/>
    <property type="match status" value="1"/>
</dbReference>
<dbReference type="RefSeq" id="WP_126619928.1">
    <property type="nucleotide sequence ID" value="NZ_JBHUCY010000063.1"/>
</dbReference>
<gene>
    <name evidence="18" type="ORF">EJ903_23155</name>
</gene>
<dbReference type="PROSITE" id="PS50885">
    <property type="entry name" value="HAMP"/>
    <property type="match status" value="1"/>
</dbReference>
<feature type="domain" description="Histidine kinase" evidence="16">
    <location>
        <begin position="279"/>
        <end position="503"/>
    </location>
</feature>
<evidence type="ECO:0000256" key="8">
    <source>
        <dbReference type="ARBA" id="ARBA00022692"/>
    </source>
</evidence>
<evidence type="ECO:0000256" key="4">
    <source>
        <dbReference type="ARBA" id="ARBA00022475"/>
    </source>
</evidence>
<evidence type="ECO:0000256" key="14">
    <source>
        <dbReference type="ARBA" id="ARBA00023136"/>
    </source>
</evidence>
<keyword evidence="13" id="KW-0902">Two-component regulatory system</keyword>
<dbReference type="InterPro" id="IPR050980">
    <property type="entry name" value="2C_sensor_his_kinase"/>
</dbReference>
<dbReference type="SMART" id="SM00387">
    <property type="entry name" value="HATPase_c"/>
    <property type="match status" value="1"/>
</dbReference>
<dbReference type="InterPro" id="IPR003660">
    <property type="entry name" value="HAMP_dom"/>
</dbReference>
<evidence type="ECO:0000256" key="7">
    <source>
        <dbReference type="ARBA" id="ARBA00022679"/>
    </source>
</evidence>
<evidence type="ECO:0000256" key="2">
    <source>
        <dbReference type="ARBA" id="ARBA00004429"/>
    </source>
</evidence>
<feature type="domain" description="HAMP" evidence="17">
    <location>
        <begin position="219"/>
        <end position="271"/>
    </location>
</feature>
<keyword evidence="9" id="KW-0547">Nucleotide-binding</keyword>
<dbReference type="SMART" id="SM00304">
    <property type="entry name" value="HAMP"/>
    <property type="match status" value="1"/>
</dbReference>
<keyword evidence="4" id="KW-1003">Cell membrane</keyword>
<keyword evidence="19" id="KW-1185">Reference proteome</keyword>
<evidence type="ECO:0000259" key="16">
    <source>
        <dbReference type="PROSITE" id="PS50109"/>
    </source>
</evidence>
<dbReference type="InterPro" id="IPR036097">
    <property type="entry name" value="HisK_dim/P_sf"/>
</dbReference>
<keyword evidence="8 15" id="KW-0812">Transmembrane</keyword>
<dbReference type="GO" id="GO:0005524">
    <property type="term" value="F:ATP binding"/>
    <property type="evidence" value="ECO:0007669"/>
    <property type="project" value="UniProtKB-KW"/>
</dbReference>
<keyword evidence="7" id="KW-0808">Transferase</keyword>
<evidence type="ECO:0000256" key="5">
    <source>
        <dbReference type="ARBA" id="ARBA00022519"/>
    </source>
</evidence>
<evidence type="ECO:0000256" key="9">
    <source>
        <dbReference type="ARBA" id="ARBA00022741"/>
    </source>
</evidence>
<dbReference type="InterPro" id="IPR003661">
    <property type="entry name" value="HisK_dim/P_dom"/>
</dbReference>
<dbReference type="InterPro" id="IPR003594">
    <property type="entry name" value="HATPase_dom"/>
</dbReference>
<evidence type="ECO:0000256" key="3">
    <source>
        <dbReference type="ARBA" id="ARBA00012438"/>
    </source>
</evidence>
<comment type="subcellular location">
    <subcellularLocation>
        <location evidence="2">Cell inner membrane</location>
        <topology evidence="2">Multi-pass membrane protein</topology>
    </subcellularLocation>
</comment>
<evidence type="ECO:0000313" key="19">
    <source>
        <dbReference type="Proteomes" id="UP000277007"/>
    </source>
</evidence>
<proteinExistence type="predicted"/>